<accession>A0A5E8CIA5</accession>
<dbReference type="AlphaFoldDB" id="A0A5E8CIA5"/>
<proteinExistence type="predicted"/>
<organism evidence="1">
    <name type="scientific">seawater metagenome</name>
    <dbReference type="NCBI Taxonomy" id="1561972"/>
    <lineage>
        <taxon>unclassified sequences</taxon>
        <taxon>metagenomes</taxon>
        <taxon>ecological metagenomes</taxon>
    </lineage>
</organism>
<reference evidence="1" key="1">
    <citation type="submission" date="2019-09" db="EMBL/GenBank/DDBJ databases">
        <authorList>
            <person name="Needham M D."/>
        </authorList>
    </citation>
    <scope>NUCLEOTIDE SEQUENCE</scope>
</reference>
<gene>
    <name evidence="1" type="ORF">CPAV1605_848</name>
</gene>
<protein>
    <submittedName>
        <fullName evidence="1">Uncharacterized protein</fullName>
    </submittedName>
</protein>
<evidence type="ECO:0000313" key="1">
    <source>
        <dbReference type="EMBL" id="VVU95123.1"/>
    </source>
</evidence>
<sequence length="425" mass="49895">MTELKESKITLNICLNDYPLLKTIKGDELNRFVQRIFDHGYKVLYPEVNESNIYKQQLENMSKQEILESINYLRGDINEMDLQDKLDNLSLVLEKFLGLSQNSNKKGEITEDIIYQLFTAKYKDLAYEKTRDIPHSGDGILTFPNLTSNYLSGNSKLKVLVEIKNYTATVKKDEVDKFKYDMKFNNINFGLFISLKSSIQGHSQLDYEKMIHNNKEYNMVYVSHIDMDTTKIDAALLVLNKLFELENQKSHTDLDWIHAQINAHFQELILVSERTSFLKDNFLTMETNIKSSLNEHYKLLRDYQFNMDKQINSIWERMNKDFGKAKQVLLEKNELDNVLDMYKEDKCYPLMSRIFDILNKSKINLNENSTDKWILKLQENIIGEMKKSKNKVSISLINPCLALAFVRNVDNDQNLKFLDFILKDM</sequence>
<name>A0A5E8CIA5_9ZZZZ</name>
<dbReference type="EMBL" id="CABVLZ010000003">
    <property type="protein sequence ID" value="VVU95123.1"/>
    <property type="molecule type" value="Genomic_DNA"/>
</dbReference>